<dbReference type="NCBIfam" id="TIGR00116">
    <property type="entry name" value="tsf"/>
    <property type="match status" value="1"/>
</dbReference>
<evidence type="ECO:0000256" key="2">
    <source>
        <dbReference type="ARBA" id="ARBA00022768"/>
    </source>
</evidence>
<dbReference type="SUPFAM" id="SSF54713">
    <property type="entry name" value="Elongation factor Ts (EF-Ts), dimerisation domain"/>
    <property type="match status" value="2"/>
</dbReference>
<dbReference type="SUPFAM" id="SSF46934">
    <property type="entry name" value="UBA-like"/>
    <property type="match status" value="1"/>
</dbReference>
<dbReference type="Gene3D" id="3.30.479.20">
    <property type="entry name" value="Elongation factor Ts, dimerisation domain"/>
    <property type="match status" value="2"/>
</dbReference>
<evidence type="ECO:0000256" key="3">
    <source>
        <dbReference type="ARBA" id="ARBA00022917"/>
    </source>
</evidence>
<evidence type="ECO:0000313" key="5">
    <source>
        <dbReference type="EMBL" id="SUZ77385.1"/>
    </source>
</evidence>
<dbReference type="InterPro" id="IPR018101">
    <property type="entry name" value="Transl_elong_Ts_CS"/>
</dbReference>
<keyword evidence="3" id="KW-0648">Protein biosynthesis</keyword>
<comment type="similarity">
    <text evidence="1">Belongs to the EF-Ts family.</text>
</comment>
<gene>
    <name evidence="5" type="ORF">METZ01_LOCUS30239</name>
</gene>
<dbReference type="InterPro" id="IPR014039">
    <property type="entry name" value="Transl_elong_EFTs/EF1B_dimer"/>
</dbReference>
<name>A0A381QDI5_9ZZZZ</name>
<protein>
    <recommendedName>
        <fullName evidence="4">Translation elongation factor EFTs/EF1B dimerisation domain-containing protein</fullName>
    </recommendedName>
</protein>
<keyword evidence="2" id="KW-0251">Elongation factor</keyword>
<reference evidence="5" key="1">
    <citation type="submission" date="2018-05" db="EMBL/GenBank/DDBJ databases">
        <authorList>
            <person name="Lanie J.A."/>
            <person name="Ng W.-L."/>
            <person name="Kazmierczak K.M."/>
            <person name="Andrzejewski T.M."/>
            <person name="Davidsen T.M."/>
            <person name="Wayne K.J."/>
            <person name="Tettelin H."/>
            <person name="Glass J.I."/>
            <person name="Rusch D."/>
            <person name="Podicherti R."/>
            <person name="Tsui H.-C.T."/>
            <person name="Winkler M.E."/>
        </authorList>
    </citation>
    <scope>NUCLEOTIDE SEQUENCE</scope>
</reference>
<dbReference type="FunFam" id="1.10.286.20:FF:000001">
    <property type="entry name" value="Elongation factor Ts"/>
    <property type="match status" value="1"/>
</dbReference>
<dbReference type="Pfam" id="PF00889">
    <property type="entry name" value="EF_TS"/>
    <property type="match status" value="1"/>
</dbReference>
<dbReference type="InterPro" id="IPR009060">
    <property type="entry name" value="UBA-like_sf"/>
</dbReference>
<dbReference type="Gene3D" id="1.10.8.10">
    <property type="entry name" value="DNA helicase RuvA subunit, C-terminal domain"/>
    <property type="match status" value="1"/>
</dbReference>
<feature type="domain" description="Translation elongation factor EFTs/EF1B dimerisation" evidence="4">
    <location>
        <begin position="56"/>
        <end position="247"/>
    </location>
</feature>
<dbReference type="InterPro" id="IPR001816">
    <property type="entry name" value="Transl_elong_EFTs/EF1B"/>
</dbReference>
<evidence type="ECO:0000256" key="1">
    <source>
        <dbReference type="ARBA" id="ARBA00005532"/>
    </source>
</evidence>
<feature type="non-terminal residue" evidence="5">
    <location>
        <position position="1"/>
    </location>
</feature>
<dbReference type="GO" id="GO:0003746">
    <property type="term" value="F:translation elongation factor activity"/>
    <property type="evidence" value="ECO:0007669"/>
    <property type="project" value="UniProtKB-KW"/>
</dbReference>
<organism evidence="5">
    <name type="scientific">marine metagenome</name>
    <dbReference type="NCBI Taxonomy" id="408172"/>
    <lineage>
        <taxon>unclassified sequences</taxon>
        <taxon>metagenomes</taxon>
        <taxon>ecological metagenomes</taxon>
    </lineage>
</organism>
<dbReference type="PANTHER" id="PTHR11741:SF0">
    <property type="entry name" value="ELONGATION FACTOR TS, MITOCHONDRIAL"/>
    <property type="match status" value="1"/>
</dbReference>
<accession>A0A381QDI5</accession>
<sequence length="265" mass="28826">VGFGDCKKALDDAGDDVDKAIEIIRKQSAVKAAKKADRTASEGLLAVLVSENGASGAMVEVNSETDFAARNDHFIDFANKAVNWVLAHGDAEMDGLEKAREQLVQIIGENISVRRAIRFVSQEGEVGSYLHANDRLGSLVEIRGGDAVLGKEIAMHVAAMNPLVLSADQMPEQELQKERQIYEAQALESGKPEAIVQRIVDGRVQKFLAESSLLDQSYVRDPDTKVGDLLERSGATCLRFVRFEVGEGIEKKDEDFAAEVAAQLN</sequence>
<dbReference type="EMBL" id="UINC01001315">
    <property type="protein sequence ID" value="SUZ77385.1"/>
    <property type="molecule type" value="Genomic_DNA"/>
</dbReference>
<dbReference type="Gene3D" id="1.10.286.20">
    <property type="match status" value="1"/>
</dbReference>
<dbReference type="PANTHER" id="PTHR11741">
    <property type="entry name" value="ELONGATION FACTOR TS"/>
    <property type="match status" value="1"/>
</dbReference>
<proteinExistence type="inferred from homology"/>
<dbReference type="AlphaFoldDB" id="A0A381QDI5"/>
<dbReference type="PROSITE" id="PS01127">
    <property type="entry name" value="EF_TS_2"/>
    <property type="match status" value="1"/>
</dbReference>
<evidence type="ECO:0000259" key="4">
    <source>
        <dbReference type="Pfam" id="PF00889"/>
    </source>
</evidence>
<dbReference type="InterPro" id="IPR036402">
    <property type="entry name" value="EF-Ts_dimer_sf"/>
</dbReference>
<dbReference type="HAMAP" id="MF_00050">
    <property type="entry name" value="EF_Ts"/>
    <property type="match status" value="1"/>
</dbReference>